<dbReference type="PRINTS" id="PR00344">
    <property type="entry name" value="BCTRLSENSOR"/>
</dbReference>
<dbReference type="Pfam" id="PF02518">
    <property type="entry name" value="HATPase_c"/>
    <property type="match status" value="1"/>
</dbReference>
<dbReference type="FunFam" id="3.30.565.10:FF:000006">
    <property type="entry name" value="Sensor histidine kinase WalK"/>
    <property type="match status" value="1"/>
</dbReference>
<dbReference type="SMART" id="SM00086">
    <property type="entry name" value="PAC"/>
    <property type="match status" value="2"/>
</dbReference>
<sequence length="556" mass="62800">MSLFRNVIILVFMLGLLVPGSAFSLDAPAFGYEMFERHGAVMLLIDPDSGRIVDANQAAVDYYGYPRDQLRRLAIQQINTLSDAETRQERALAARENRNYFIFRHRLANGEIRPVEVYSWPITVNQRTVLFSIIHDVSQRETLQEALVQSEVRLRFAEKVAGVGHWTLDLDTGIYTFSRGARELLGLEGETHEVKSILGQILPEYRELMERSRHRLIEQGEEYSVEIRFQRPGDGRILDLHSQGIYDAEEHRVFGVIHDITNYSETMRTLKGQTLKFVTAMSVAVVVLLAVIFLLIQAMRTRKNAQQALLDREALLKRNDQLLRAKNAELERFTYAVSHDLKSPLVTIQTFLEFLREDMKTADATRTAKDIGYIDSAVQRMTLLLDELREFSRVGRMMNEAVAVSFTDLTEEALALVAGPIAERGVSVQVEDVDLRLVGDRPRLVAVWQNLVENAVKYRGDQKQPRIEVGAELSGDTPVFFVRDNGMGIAPENHDKIFELFKRVETSGDGTGFGLALVKRIVELHGGRIWVESEGEGQGACFSFTLPKAVSEKSSA</sequence>
<dbReference type="SMART" id="SM00388">
    <property type="entry name" value="HisKA"/>
    <property type="match status" value="1"/>
</dbReference>
<dbReference type="InterPro" id="IPR036097">
    <property type="entry name" value="HisK_dim/P_sf"/>
</dbReference>
<keyword evidence="4" id="KW-0808">Transferase</keyword>
<evidence type="ECO:0000256" key="1">
    <source>
        <dbReference type="ARBA" id="ARBA00000085"/>
    </source>
</evidence>
<evidence type="ECO:0000256" key="6">
    <source>
        <dbReference type="SAM" id="Phobius"/>
    </source>
</evidence>
<dbReference type="PANTHER" id="PTHR43304:SF1">
    <property type="entry name" value="PAC DOMAIN-CONTAINING PROTEIN"/>
    <property type="match status" value="1"/>
</dbReference>
<evidence type="ECO:0000256" key="3">
    <source>
        <dbReference type="ARBA" id="ARBA00022553"/>
    </source>
</evidence>
<keyword evidence="5" id="KW-0418">Kinase</keyword>
<evidence type="ECO:0000259" key="7">
    <source>
        <dbReference type="PROSITE" id="PS50109"/>
    </source>
</evidence>
<accession>A0A1G9WW22</accession>
<dbReference type="CDD" id="cd00082">
    <property type="entry name" value="HisKA"/>
    <property type="match status" value="1"/>
</dbReference>
<keyword evidence="6" id="KW-1133">Transmembrane helix</keyword>
<dbReference type="OrthoDB" id="7340865at2"/>
<keyword evidence="6" id="KW-0472">Membrane</keyword>
<dbReference type="InterPro" id="IPR035965">
    <property type="entry name" value="PAS-like_dom_sf"/>
</dbReference>
<proteinExistence type="predicted"/>
<dbReference type="Pfam" id="PF08447">
    <property type="entry name" value="PAS_3"/>
    <property type="match status" value="1"/>
</dbReference>
<comment type="catalytic activity">
    <reaction evidence="1">
        <text>ATP + protein L-histidine = ADP + protein N-phospho-L-histidine.</text>
        <dbReference type="EC" id="2.7.13.3"/>
    </reaction>
</comment>
<dbReference type="Pfam" id="PF00512">
    <property type="entry name" value="HisKA"/>
    <property type="match status" value="1"/>
</dbReference>
<feature type="domain" description="Histidine kinase" evidence="7">
    <location>
        <begin position="336"/>
        <end position="550"/>
    </location>
</feature>
<dbReference type="PANTHER" id="PTHR43304">
    <property type="entry name" value="PHYTOCHROME-LIKE PROTEIN CPH1"/>
    <property type="match status" value="1"/>
</dbReference>
<dbReference type="InterPro" id="IPR052162">
    <property type="entry name" value="Sensor_kinase/Photoreceptor"/>
</dbReference>
<dbReference type="Pfam" id="PF13426">
    <property type="entry name" value="PAS_9"/>
    <property type="match status" value="1"/>
</dbReference>
<evidence type="ECO:0000256" key="5">
    <source>
        <dbReference type="ARBA" id="ARBA00022777"/>
    </source>
</evidence>
<dbReference type="Proteomes" id="UP000182146">
    <property type="component" value="Unassembled WGS sequence"/>
</dbReference>
<dbReference type="PROSITE" id="PS50109">
    <property type="entry name" value="HIS_KIN"/>
    <property type="match status" value="1"/>
</dbReference>
<dbReference type="InterPro" id="IPR036890">
    <property type="entry name" value="HATPase_C_sf"/>
</dbReference>
<dbReference type="SMART" id="SM00387">
    <property type="entry name" value="HATPase_c"/>
    <property type="match status" value="1"/>
</dbReference>
<reference evidence="8 9" key="1">
    <citation type="submission" date="2016-10" db="EMBL/GenBank/DDBJ databases">
        <authorList>
            <person name="de Groot N.N."/>
        </authorList>
    </citation>
    <scope>NUCLEOTIDE SEQUENCE [LARGE SCALE GENOMIC DNA]</scope>
    <source>
        <strain evidence="8 9">DSM 17813</strain>
    </source>
</reference>
<dbReference type="InterPro" id="IPR004358">
    <property type="entry name" value="Sig_transdc_His_kin-like_C"/>
</dbReference>
<evidence type="ECO:0000256" key="4">
    <source>
        <dbReference type="ARBA" id="ARBA00022679"/>
    </source>
</evidence>
<evidence type="ECO:0000313" key="8">
    <source>
        <dbReference type="EMBL" id="SDM88629.1"/>
    </source>
</evidence>
<dbReference type="RefSeq" id="WP_052446520.1">
    <property type="nucleotide sequence ID" value="NZ_FNGU01000012.1"/>
</dbReference>
<dbReference type="AlphaFoldDB" id="A0A1G9WW22"/>
<dbReference type="SUPFAM" id="SSF55785">
    <property type="entry name" value="PYP-like sensor domain (PAS domain)"/>
    <property type="match status" value="2"/>
</dbReference>
<dbReference type="GO" id="GO:0000155">
    <property type="term" value="F:phosphorelay sensor kinase activity"/>
    <property type="evidence" value="ECO:0007669"/>
    <property type="project" value="InterPro"/>
</dbReference>
<protein>
    <recommendedName>
        <fullName evidence="2">histidine kinase</fullName>
        <ecNumber evidence="2">2.7.13.3</ecNumber>
    </recommendedName>
</protein>
<dbReference type="SUPFAM" id="SSF47384">
    <property type="entry name" value="Homodimeric domain of signal transducing histidine kinase"/>
    <property type="match status" value="1"/>
</dbReference>
<keyword evidence="3" id="KW-0597">Phosphoprotein</keyword>
<dbReference type="InterPro" id="IPR001610">
    <property type="entry name" value="PAC"/>
</dbReference>
<organism evidence="8 9">
    <name type="scientific">Geoalkalibacter ferrihydriticus</name>
    <dbReference type="NCBI Taxonomy" id="392333"/>
    <lineage>
        <taxon>Bacteria</taxon>
        <taxon>Pseudomonadati</taxon>
        <taxon>Thermodesulfobacteriota</taxon>
        <taxon>Desulfuromonadia</taxon>
        <taxon>Desulfuromonadales</taxon>
        <taxon>Geoalkalibacteraceae</taxon>
        <taxon>Geoalkalibacter</taxon>
    </lineage>
</organism>
<dbReference type="NCBIfam" id="TIGR00229">
    <property type="entry name" value="sensory_box"/>
    <property type="match status" value="2"/>
</dbReference>
<dbReference type="STRING" id="392333.SAMN05660860_03331"/>
<dbReference type="InterPro" id="IPR000014">
    <property type="entry name" value="PAS"/>
</dbReference>
<dbReference type="InterPro" id="IPR003661">
    <property type="entry name" value="HisK_dim/P_dom"/>
</dbReference>
<dbReference type="Gene3D" id="3.30.450.20">
    <property type="entry name" value="PAS domain"/>
    <property type="match status" value="2"/>
</dbReference>
<dbReference type="InterPro" id="IPR003594">
    <property type="entry name" value="HATPase_dom"/>
</dbReference>
<dbReference type="Gene3D" id="3.30.565.10">
    <property type="entry name" value="Histidine kinase-like ATPase, C-terminal domain"/>
    <property type="match status" value="1"/>
</dbReference>
<dbReference type="InterPro" id="IPR005467">
    <property type="entry name" value="His_kinase_dom"/>
</dbReference>
<gene>
    <name evidence="8" type="ORF">SAMN05660860_03331</name>
</gene>
<dbReference type="Gene3D" id="1.10.287.130">
    <property type="match status" value="1"/>
</dbReference>
<dbReference type="InterPro" id="IPR013655">
    <property type="entry name" value="PAS_fold_3"/>
</dbReference>
<feature type="transmembrane region" description="Helical" evidence="6">
    <location>
        <begin position="277"/>
        <end position="296"/>
    </location>
</feature>
<dbReference type="EC" id="2.7.13.3" evidence="2"/>
<evidence type="ECO:0000313" key="9">
    <source>
        <dbReference type="Proteomes" id="UP000182146"/>
    </source>
</evidence>
<dbReference type="EMBL" id="FNGU01000012">
    <property type="protein sequence ID" value="SDM88629.1"/>
    <property type="molecule type" value="Genomic_DNA"/>
</dbReference>
<keyword evidence="6" id="KW-0812">Transmembrane</keyword>
<name>A0A1G9WW22_9BACT</name>
<dbReference type="CDD" id="cd00130">
    <property type="entry name" value="PAS"/>
    <property type="match status" value="2"/>
</dbReference>
<dbReference type="SMART" id="SM00091">
    <property type="entry name" value="PAS"/>
    <property type="match status" value="2"/>
</dbReference>
<evidence type="ECO:0000256" key="2">
    <source>
        <dbReference type="ARBA" id="ARBA00012438"/>
    </source>
</evidence>
<dbReference type="SUPFAM" id="SSF55874">
    <property type="entry name" value="ATPase domain of HSP90 chaperone/DNA topoisomerase II/histidine kinase"/>
    <property type="match status" value="1"/>
</dbReference>